<evidence type="ECO:0000256" key="2">
    <source>
        <dbReference type="SAM" id="MobiDB-lite"/>
    </source>
</evidence>
<evidence type="ECO:0000256" key="1">
    <source>
        <dbReference type="PROSITE-ProRule" id="PRU00023"/>
    </source>
</evidence>
<feature type="transmembrane region" description="Helical" evidence="3">
    <location>
        <begin position="124"/>
        <end position="145"/>
    </location>
</feature>
<evidence type="ECO:0000256" key="3">
    <source>
        <dbReference type="SAM" id="Phobius"/>
    </source>
</evidence>
<comment type="caution">
    <text evidence="4">The sequence shown here is derived from an EMBL/GenBank/DDBJ whole genome shotgun (WGS) entry which is preliminary data.</text>
</comment>
<dbReference type="AlphaFoldDB" id="A0A132NTN0"/>
<feature type="compositionally biased region" description="Polar residues" evidence="2">
    <location>
        <begin position="456"/>
        <end position="468"/>
    </location>
</feature>
<dbReference type="PANTHER" id="PTHR24120">
    <property type="entry name" value="GH07239P"/>
    <property type="match status" value="1"/>
</dbReference>
<dbReference type="InterPro" id="IPR036770">
    <property type="entry name" value="Ankyrin_rpt-contain_sf"/>
</dbReference>
<reference evidence="4 5" key="1">
    <citation type="journal article" date="2015" name="Mol. Biochem. Parasitol.">
        <title>Identification of polymorphic genes for use in assemblage B genotyping assays through comparative genomics of multiple assemblage B Giardia duodenalis isolates.</title>
        <authorList>
            <person name="Wielinga C."/>
            <person name="Thompson R.C."/>
            <person name="Monis P."/>
            <person name="Ryan U."/>
        </authorList>
    </citation>
    <scope>NUCLEOTIDE SEQUENCE [LARGE SCALE GENOMIC DNA]</scope>
    <source>
        <strain evidence="4 5">BAH15c1</strain>
    </source>
</reference>
<name>A0A132NTN0_GIAIN</name>
<evidence type="ECO:0000313" key="4">
    <source>
        <dbReference type="EMBL" id="KWX13415.1"/>
    </source>
</evidence>
<dbReference type="EMBL" id="JXTI01000070">
    <property type="protein sequence ID" value="KWX13415.1"/>
    <property type="molecule type" value="Genomic_DNA"/>
</dbReference>
<keyword evidence="1" id="KW-0040">ANK repeat</keyword>
<dbReference type="SMART" id="SM00248">
    <property type="entry name" value="ANK"/>
    <property type="match status" value="8"/>
</dbReference>
<feature type="region of interest" description="Disordered" evidence="2">
    <location>
        <begin position="1"/>
        <end position="23"/>
    </location>
</feature>
<sequence length="943" mass="103002">MKHQIKNKRKSSANKEKNSMASSGVPSVTAYASDKREPVFNPYFYPRPLIPLLFTIYRLAITGLLVYRSFGRYISSPRLSFYIVLGVFHTLFITLDMTVTLMAYRQSSLVPNKRASYIRQIYCYLKYTTNSYYILHDLLFITLVFGEDKQLPVSAVLFSFSSILVQSLKFFFLCKDKEGNRLQVPEKMESKVIIECTITSKPSCDAYLCCDGKLADEVTRRESDSGLLPTSSRGNMPNECCQASTACATDSVCQSIPVSVDETKTAAKDISTFTKATSSSKNTSRDKREKTDKPFKPSYSASNSQSIKQSESYQQGDSNTQSLPSAIIDAGPCVDEKILDATKQSHVISISSSGRGTVPEPADSNVEQPLKIANHISLSAHNASSTVASKKHRTLNKPCDLSQSSQGRPPAVHAPRRQQRAGKRVISDTINTTINIPSDSIPRSTIDRAASEKESNTSAPTVSASKENNAGGYTGQTPKLDSIDLGMDESGDAPLDLGDLTDLNQYGQDNIKCIGAATTCETHLETYTSRSNVIKNITSSLFAFTSTPTKDIVTLPHTPSQTGFKQVILPISEKQLVTLSESDMLILAAKNNDMAAIEMYKEFTGSHDSSGMFALAYCVLANNVAGVKALLSESKMHTTKSMRFNDVEYVDVDALMISILANADREIIEILAPISNISIEGYSSMTALMLAASSGNVPAVELLVSSQQNLKTKDGRTALMIAAESGRDSCVEILLEETSEACSQNSMGWTALCFAADNGHVACVRLLAPKESMMMIIFAYDRYSASGFVMNFMSGTSLMLAAWHGSAECVDILKHSEAKIKTHKYENTALIFAATAGHDDCVKLLIDVEAKIQDSSGRTALMKAVTENNVSCVKLLASVESGMVDERGTPAIVFAARKNHLDCVSLLAPYEANAFHHLILNRNWCSPEVERIIKKNLHKKGHL</sequence>
<keyword evidence="3" id="KW-0472">Membrane</keyword>
<dbReference type="Pfam" id="PF12796">
    <property type="entry name" value="Ank_2"/>
    <property type="match status" value="2"/>
</dbReference>
<dbReference type="PANTHER" id="PTHR24120:SF4">
    <property type="entry name" value="GH07239P"/>
    <property type="match status" value="1"/>
</dbReference>
<proteinExistence type="predicted"/>
<feature type="region of interest" description="Disordered" evidence="2">
    <location>
        <begin position="387"/>
        <end position="485"/>
    </location>
</feature>
<evidence type="ECO:0000313" key="5">
    <source>
        <dbReference type="Proteomes" id="UP000070089"/>
    </source>
</evidence>
<protein>
    <submittedName>
        <fullName evidence="4">Protein 21.1</fullName>
    </submittedName>
</protein>
<keyword evidence="3" id="KW-0812">Transmembrane</keyword>
<feature type="region of interest" description="Disordered" evidence="2">
    <location>
        <begin position="274"/>
        <end position="326"/>
    </location>
</feature>
<feature type="compositionally biased region" description="Basic and acidic residues" evidence="2">
    <location>
        <begin position="283"/>
        <end position="295"/>
    </location>
</feature>
<feature type="compositionally biased region" description="Basic and acidic residues" evidence="2">
    <location>
        <begin position="445"/>
        <end position="455"/>
    </location>
</feature>
<organism evidence="4 5">
    <name type="scientific">Giardia duodenalis assemblage B</name>
    <dbReference type="NCBI Taxonomy" id="1394984"/>
    <lineage>
        <taxon>Eukaryota</taxon>
        <taxon>Metamonada</taxon>
        <taxon>Diplomonadida</taxon>
        <taxon>Hexamitidae</taxon>
        <taxon>Giardiinae</taxon>
        <taxon>Giardia</taxon>
    </lineage>
</organism>
<feature type="transmembrane region" description="Helical" evidence="3">
    <location>
        <begin position="79"/>
        <end position="104"/>
    </location>
</feature>
<accession>A0A132NTN0</accession>
<dbReference type="Proteomes" id="UP000070089">
    <property type="component" value="Unassembled WGS sequence"/>
</dbReference>
<dbReference type="VEuPathDB" id="GiardiaDB:QR46_2592"/>
<feature type="compositionally biased region" description="Basic residues" evidence="2">
    <location>
        <begin position="1"/>
        <end position="12"/>
    </location>
</feature>
<feature type="repeat" description="ANK" evidence="1">
    <location>
        <begin position="714"/>
        <end position="746"/>
    </location>
</feature>
<feature type="compositionally biased region" description="Polar residues" evidence="2">
    <location>
        <begin position="299"/>
        <end position="324"/>
    </location>
</feature>
<feature type="compositionally biased region" description="Polar residues" evidence="2">
    <location>
        <begin position="428"/>
        <end position="443"/>
    </location>
</feature>
<feature type="repeat" description="ANK" evidence="1">
    <location>
        <begin position="683"/>
        <end position="715"/>
    </location>
</feature>
<dbReference type="Gene3D" id="1.25.40.20">
    <property type="entry name" value="Ankyrin repeat-containing domain"/>
    <property type="match status" value="2"/>
</dbReference>
<keyword evidence="3" id="KW-1133">Transmembrane helix</keyword>
<dbReference type="InterPro" id="IPR002110">
    <property type="entry name" value="Ankyrin_rpt"/>
</dbReference>
<gene>
    <name evidence="4" type="ORF">QR46_2592</name>
</gene>
<feature type="transmembrane region" description="Helical" evidence="3">
    <location>
        <begin position="49"/>
        <end position="67"/>
    </location>
</feature>
<dbReference type="PROSITE" id="PS50297">
    <property type="entry name" value="ANK_REP_REGION"/>
    <property type="match status" value="1"/>
</dbReference>
<dbReference type="PROSITE" id="PS50088">
    <property type="entry name" value="ANK_REPEAT"/>
    <property type="match status" value="2"/>
</dbReference>
<dbReference type="OrthoDB" id="10252328at2759"/>
<feature type="compositionally biased region" description="Basic residues" evidence="2">
    <location>
        <begin position="414"/>
        <end position="423"/>
    </location>
</feature>
<dbReference type="SUPFAM" id="SSF48403">
    <property type="entry name" value="Ankyrin repeat"/>
    <property type="match status" value="1"/>
</dbReference>